<evidence type="ECO:0000256" key="6">
    <source>
        <dbReference type="ARBA" id="ARBA00023004"/>
    </source>
</evidence>
<organism evidence="8 9">
    <name type="scientific">Coleophoma crateriformis</name>
    <dbReference type="NCBI Taxonomy" id="565419"/>
    <lineage>
        <taxon>Eukaryota</taxon>
        <taxon>Fungi</taxon>
        <taxon>Dikarya</taxon>
        <taxon>Ascomycota</taxon>
        <taxon>Pezizomycotina</taxon>
        <taxon>Leotiomycetes</taxon>
        <taxon>Helotiales</taxon>
        <taxon>Dermateaceae</taxon>
        <taxon>Coleophoma</taxon>
    </lineage>
</organism>
<dbReference type="SUPFAM" id="SSF51197">
    <property type="entry name" value="Clavaminate synthase-like"/>
    <property type="match status" value="1"/>
</dbReference>
<keyword evidence="5" id="KW-0560">Oxidoreductase</keyword>
<feature type="domain" description="TauD/TfdA-like" evidence="7">
    <location>
        <begin position="83"/>
        <end position="354"/>
    </location>
</feature>
<evidence type="ECO:0000313" key="9">
    <source>
        <dbReference type="Proteomes" id="UP000256328"/>
    </source>
</evidence>
<dbReference type="OrthoDB" id="10257314at2759"/>
<dbReference type="GO" id="GO:0046872">
    <property type="term" value="F:metal ion binding"/>
    <property type="evidence" value="ECO:0007669"/>
    <property type="project" value="UniProtKB-KW"/>
</dbReference>
<dbReference type="Proteomes" id="UP000256328">
    <property type="component" value="Unassembled WGS sequence"/>
</dbReference>
<sequence>MAPSRTDDGEVFETPKTAYDINVPYRRADNMDRVKARTEFPEYLPVWDKSDWFDSDFPPFDFHDPALRANKAMPNLFVAGVAIKHITPRMGSVLTGVKLETLSTAAKDELALLISQRKIVAIREQSSFLHSGPTFQERFMEHFGKLSIQPVSGAVKGHQKFHVIHRDDNEDEIEQFFEHRTTSCLWHHDVSYERQPPGYVMLGILACPDMGGDTVFADTAMAYKRLSPTFQAMINNLKAVHTSRKMLMHTKAAKGNIRAEPIDSTHPVVRVHPVTGEKCLFINGEFLDGICGLKDTETDLILKFLLDHISRGHDFQCRVQWEKHSVVMFDGRSTQHTATVDYDSRVQARHLFRLAAMTELPVSVEDWEKNQIDGPA</sequence>
<comment type="cofactor">
    <cofactor evidence="1">
        <name>Fe(2+)</name>
        <dbReference type="ChEBI" id="CHEBI:29033"/>
    </cofactor>
</comment>
<dbReference type="FunFam" id="3.60.130.10:FF:000003">
    <property type="entry name" value="Alpha-ketoglutarate-dependent taurine dioxygenase"/>
    <property type="match status" value="1"/>
</dbReference>
<keyword evidence="6" id="KW-0408">Iron</keyword>
<evidence type="ECO:0000256" key="1">
    <source>
        <dbReference type="ARBA" id="ARBA00001954"/>
    </source>
</evidence>
<gene>
    <name evidence="8" type="ORF">BP5796_00196</name>
</gene>
<reference evidence="8 9" key="1">
    <citation type="journal article" date="2018" name="IMA Fungus">
        <title>IMA Genome-F 9: Draft genome sequence of Annulohypoxylon stygium, Aspergillus mulundensis, Berkeleyomyces basicola (syn. Thielaviopsis basicola), Ceratocystis smalleyi, two Cercospora beticola strains, Coleophoma cylindrospora, Fusarium fracticaudum, Phialophora cf. hyalina, and Morchella septimelata.</title>
        <authorList>
            <person name="Wingfield B.D."/>
            <person name="Bills G.F."/>
            <person name="Dong Y."/>
            <person name="Huang W."/>
            <person name="Nel W.J."/>
            <person name="Swalarsk-Parry B.S."/>
            <person name="Vaghefi N."/>
            <person name="Wilken P.M."/>
            <person name="An Z."/>
            <person name="de Beer Z.W."/>
            <person name="De Vos L."/>
            <person name="Chen L."/>
            <person name="Duong T.A."/>
            <person name="Gao Y."/>
            <person name="Hammerbacher A."/>
            <person name="Kikkert J.R."/>
            <person name="Li Y."/>
            <person name="Li H."/>
            <person name="Li K."/>
            <person name="Li Q."/>
            <person name="Liu X."/>
            <person name="Ma X."/>
            <person name="Naidoo K."/>
            <person name="Pethybridge S.J."/>
            <person name="Sun J."/>
            <person name="Steenkamp E.T."/>
            <person name="van der Nest M.A."/>
            <person name="van Wyk S."/>
            <person name="Wingfield M.J."/>
            <person name="Xiong C."/>
            <person name="Yue Q."/>
            <person name="Zhang X."/>
        </authorList>
    </citation>
    <scope>NUCLEOTIDE SEQUENCE [LARGE SCALE GENOMIC DNA]</scope>
    <source>
        <strain evidence="8 9">BP5796</strain>
    </source>
</reference>
<name>A0A3D8T795_9HELO</name>
<protein>
    <recommendedName>
        <fullName evidence="7">TauD/TfdA-like domain-containing protein</fullName>
    </recommendedName>
</protein>
<accession>A0A3D8T795</accession>
<keyword evidence="4" id="KW-0223">Dioxygenase</keyword>
<evidence type="ECO:0000256" key="3">
    <source>
        <dbReference type="ARBA" id="ARBA00022723"/>
    </source>
</evidence>
<evidence type="ECO:0000256" key="5">
    <source>
        <dbReference type="ARBA" id="ARBA00023002"/>
    </source>
</evidence>
<dbReference type="AlphaFoldDB" id="A0A3D8T795"/>
<dbReference type="EMBL" id="PDLN01000001">
    <property type="protein sequence ID" value="RDW94433.1"/>
    <property type="molecule type" value="Genomic_DNA"/>
</dbReference>
<dbReference type="GO" id="GO:0016706">
    <property type="term" value="F:2-oxoglutarate-dependent dioxygenase activity"/>
    <property type="evidence" value="ECO:0007669"/>
    <property type="project" value="TreeGrafter"/>
</dbReference>
<dbReference type="PANTHER" id="PTHR30468">
    <property type="entry name" value="ALPHA-KETOGLUTARATE-DEPENDENT SULFONATE DIOXYGENASE"/>
    <property type="match status" value="1"/>
</dbReference>
<proteinExistence type="inferred from homology"/>
<comment type="similarity">
    <text evidence="2">Belongs to the TfdA dioxygenase family.</text>
</comment>
<dbReference type="Gene3D" id="3.60.130.10">
    <property type="entry name" value="Clavaminate synthase-like"/>
    <property type="match status" value="1"/>
</dbReference>
<dbReference type="InterPro" id="IPR042098">
    <property type="entry name" value="TauD-like_sf"/>
</dbReference>
<keyword evidence="9" id="KW-1185">Reference proteome</keyword>
<dbReference type="GO" id="GO:0005737">
    <property type="term" value="C:cytoplasm"/>
    <property type="evidence" value="ECO:0007669"/>
    <property type="project" value="TreeGrafter"/>
</dbReference>
<evidence type="ECO:0000256" key="4">
    <source>
        <dbReference type="ARBA" id="ARBA00022964"/>
    </source>
</evidence>
<dbReference type="Pfam" id="PF02668">
    <property type="entry name" value="TauD"/>
    <property type="match status" value="1"/>
</dbReference>
<keyword evidence="3" id="KW-0479">Metal-binding</keyword>
<evidence type="ECO:0000256" key="2">
    <source>
        <dbReference type="ARBA" id="ARBA00005896"/>
    </source>
</evidence>
<dbReference type="InterPro" id="IPR051323">
    <property type="entry name" value="AtsK-like"/>
</dbReference>
<evidence type="ECO:0000313" key="8">
    <source>
        <dbReference type="EMBL" id="RDW94433.1"/>
    </source>
</evidence>
<evidence type="ECO:0000259" key="7">
    <source>
        <dbReference type="Pfam" id="PF02668"/>
    </source>
</evidence>
<dbReference type="PANTHER" id="PTHR30468:SF30">
    <property type="entry name" value="ALPHA-KETOGLUTARATE-DEPENDENT TAURINE DIOXYGENASE (AFU_ORTHOLOGUE AFUA_7G06030)"/>
    <property type="match status" value="1"/>
</dbReference>
<dbReference type="InterPro" id="IPR003819">
    <property type="entry name" value="TauD/TfdA-like"/>
</dbReference>
<comment type="caution">
    <text evidence="8">The sequence shown here is derived from an EMBL/GenBank/DDBJ whole genome shotgun (WGS) entry which is preliminary data.</text>
</comment>